<keyword evidence="3" id="KW-1185">Reference proteome</keyword>
<sequence>MPSVGVPAASSVQLLGGHGLEPHERCLLGRNRGGQDRPARVRGRDVPELLRQVEAAPAEPAFALMRRLYPGWEITEGQGSTLGDGVYPPEGTVYAARWSGVEIVCDQGVIIDVPSQLREPLVAASRGRRLVLHAMHSVVDWLAFAVWEDGRLIRSLSLSPDSGIMENIGDPLPFELPYWAGDRPADVVPVAGRGGRRALSAGLPPPRPRGRGTARALRIRTGGLSRTWRHRRGEHPASWLHRAGPERSDSGRERSGAAKAHGSHGTTALLLDGARRDAHRAQSPLARTAGPGSGGRSPSREPLPWTAPHTHAPSPRKNPQVGGMVGLKGYFLPWFLTASIDAAAASGSR</sequence>
<dbReference type="EMBL" id="FNVU01000019">
    <property type="protein sequence ID" value="SEG88541.1"/>
    <property type="molecule type" value="Genomic_DNA"/>
</dbReference>
<feature type="compositionally biased region" description="Basic and acidic residues" evidence="1">
    <location>
        <begin position="243"/>
        <end position="256"/>
    </location>
</feature>
<proteinExistence type="predicted"/>
<dbReference type="AlphaFoldDB" id="A0A1H6DTD5"/>
<dbReference type="Proteomes" id="UP000236754">
    <property type="component" value="Unassembled WGS sequence"/>
</dbReference>
<gene>
    <name evidence="2" type="ORF">SAMN05216223_11987</name>
</gene>
<organism evidence="2 3">
    <name type="scientific">Actinacidiphila yanglinensis</name>
    <dbReference type="NCBI Taxonomy" id="310779"/>
    <lineage>
        <taxon>Bacteria</taxon>
        <taxon>Bacillati</taxon>
        <taxon>Actinomycetota</taxon>
        <taxon>Actinomycetes</taxon>
        <taxon>Kitasatosporales</taxon>
        <taxon>Streptomycetaceae</taxon>
        <taxon>Actinacidiphila</taxon>
    </lineage>
</organism>
<dbReference type="InterPro" id="IPR053847">
    <property type="entry name" value="DUF6928"/>
</dbReference>
<protein>
    <submittedName>
        <fullName evidence="2">Uncharacterized protein</fullName>
    </submittedName>
</protein>
<dbReference type="Pfam" id="PF21997">
    <property type="entry name" value="DUF6928"/>
    <property type="match status" value="1"/>
</dbReference>
<reference evidence="2 3" key="1">
    <citation type="submission" date="2016-10" db="EMBL/GenBank/DDBJ databases">
        <authorList>
            <person name="de Groot N.N."/>
        </authorList>
    </citation>
    <scope>NUCLEOTIDE SEQUENCE [LARGE SCALE GENOMIC DNA]</scope>
    <source>
        <strain evidence="2 3">CGMCC 4.2023</strain>
    </source>
</reference>
<evidence type="ECO:0000313" key="2">
    <source>
        <dbReference type="EMBL" id="SEG88541.1"/>
    </source>
</evidence>
<name>A0A1H6DTD5_9ACTN</name>
<evidence type="ECO:0000313" key="3">
    <source>
        <dbReference type="Proteomes" id="UP000236754"/>
    </source>
</evidence>
<accession>A0A1H6DTD5</accession>
<feature type="region of interest" description="Disordered" evidence="1">
    <location>
        <begin position="196"/>
        <end position="320"/>
    </location>
</feature>
<evidence type="ECO:0000256" key="1">
    <source>
        <dbReference type="SAM" id="MobiDB-lite"/>
    </source>
</evidence>